<dbReference type="Gene3D" id="3.40.630.10">
    <property type="entry name" value="Zn peptidases"/>
    <property type="match status" value="1"/>
</dbReference>
<keyword evidence="3" id="KW-0645">Protease</keyword>
<keyword evidence="4 8" id="KW-0479">Metal-binding</keyword>
<keyword evidence="10" id="KW-1185">Reference proteome</keyword>
<accession>A0A5R8QAH6</accession>
<dbReference type="RefSeq" id="WP_138191150.1">
    <property type="nucleotide sequence ID" value="NZ_VBWP01000006.1"/>
</dbReference>
<dbReference type="EMBL" id="VBWP01000006">
    <property type="protein sequence ID" value="TLG72924.1"/>
    <property type="molecule type" value="Genomic_DNA"/>
</dbReference>
<dbReference type="FunCoup" id="A0A5R8QAH6">
    <property type="interactions" value="3"/>
</dbReference>
<dbReference type="Pfam" id="PF05343">
    <property type="entry name" value="Peptidase_M42"/>
    <property type="match status" value="1"/>
</dbReference>
<dbReference type="InterPro" id="IPR023367">
    <property type="entry name" value="Peptidase_M42_dom2"/>
</dbReference>
<dbReference type="OrthoDB" id="361940at2"/>
<evidence type="ECO:0000256" key="7">
    <source>
        <dbReference type="PIRSR" id="PIRSR001123-1"/>
    </source>
</evidence>
<evidence type="ECO:0000256" key="4">
    <source>
        <dbReference type="ARBA" id="ARBA00022723"/>
    </source>
</evidence>
<feature type="binding site" evidence="8">
    <location>
        <position position="68"/>
    </location>
    <ligand>
        <name>Zn(2+)</name>
        <dbReference type="ChEBI" id="CHEBI:29105"/>
        <label>1</label>
    </ligand>
</feature>
<dbReference type="InterPro" id="IPR008007">
    <property type="entry name" value="Peptidase_M42"/>
</dbReference>
<comment type="similarity">
    <text evidence="1 6">Belongs to the peptidase M42 family.</text>
</comment>
<gene>
    <name evidence="9" type="ORF">FEZ08_07710</name>
</gene>
<organism evidence="9 10">
    <name type="scientific">Culicoidibacter larvae</name>
    <dbReference type="NCBI Taxonomy" id="2579976"/>
    <lineage>
        <taxon>Bacteria</taxon>
        <taxon>Bacillati</taxon>
        <taxon>Bacillota</taxon>
        <taxon>Culicoidibacteria</taxon>
        <taxon>Culicoidibacterales</taxon>
        <taxon>Culicoidibacteraceae</taxon>
        <taxon>Culicoidibacter</taxon>
    </lineage>
</organism>
<dbReference type="PANTHER" id="PTHR32481">
    <property type="entry name" value="AMINOPEPTIDASE"/>
    <property type="match status" value="1"/>
</dbReference>
<dbReference type="CDD" id="cd05657">
    <property type="entry name" value="M42_glucanase_like"/>
    <property type="match status" value="1"/>
</dbReference>
<feature type="binding site" evidence="8">
    <location>
        <position position="185"/>
    </location>
    <ligand>
        <name>Zn(2+)</name>
        <dbReference type="ChEBI" id="CHEBI:29105"/>
        <label>1</label>
    </ligand>
</feature>
<evidence type="ECO:0000256" key="1">
    <source>
        <dbReference type="ARBA" id="ARBA00006272"/>
    </source>
</evidence>
<keyword evidence="5" id="KW-0378">Hydrolase</keyword>
<dbReference type="AlphaFoldDB" id="A0A5R8QAH6"/>
<name>A0A5R8QAH6_9FIRM</name>
<dbReference type="PIRSF" id="PIRSF001123">
    <property type="entry name" value="PepA_GA"/>
    <property type="match status" value="1"/>
</dbReference>
<dbReference type="Gene3D" id="2.40.30.40">
    <property type="entry name" value="Peptidase M42, domain 2"/>
    <property type="match status" value="1"/>
</dbReference>
<evidence type="ECO:0000256" key="8">
    <source>
        <dbReference type="PIRSR" id="PIRSR001123-2"/>
    </source>
</evidence>
<dbReference type="GO" id="GO:0046872">
    <property type="term" value="F:metal ion binding"/>
    <property type="evidence" value="ECO:0007669"/>
    <property type="project" value="UniProtKB-UniRule"/>
</dbReference>
<dbReference type="GO" id="GO:0004177">
    <property type="term" value="F:aminopeptidase activity"/>
    <property type="evidence" value="ECO:0007669"/>
    <property type="project" value="UniProtKB-UniRule"/>
</dbReference>
<feature type="binding site" evidence="8">
    <location>
        <position position="220"/>
    </location>
    <ligand>
        <name>Zn(2+)</name>
        <dbReference type="ChEBI" id="CHEBI:29105"/>
        <label>2</label>
    </ligand>
</feature>
<evidence type="ECO:0000256" key="3">
    <source>
        <dbReference type="ARBA" id="ARBA00022670"/>
    </source>
</evidence>
<evidence type="ECO:0000256" key="5">
    <source>
        <dbReference type="ARBA" id="ARBA00022801"/>
    </source>
</evidence>
<evidence type="ECO:0000256" key="6">
    <source>
        <dbReference type="PIRNR" id="PIRNR001123"/>
    </source>
</evidence>
<evidence type="ECO:0000313" key="10">
    <source>
        <dbReference type="Proteomes" id="UP000306912"/>
    </source>
</evidence>
<evidence type="ECO:0000256" key="2">
    <source>
        <dbReference type="ARBA" id="ARBA00022438"/>
    </source>
</evidence>
<dbReference type="SUPFAM" id="SSF53187">
    <property type="entry name" value="Zn-dependent exopeptidases"/>
    <property type="match status" value="1"/>
</dbReference>
<dbReference type="InParanoid" id="A0A5R8QAH6"/>
<dbReference type="GO" id="GO:0006508">
    <property type="term" value="P:proteolysis"/>
    <property type="evidence" value="ECO:0007669"/>
    <property type="project" value="UniProtKB-KW"/>
</dbReference>
<feature type="binding site" evidence="8">
    <location>
        <position position="319"/>
    </location>
    <ligand>
        <name>Zn(2+)</name>
        <dbReference type="ChEBI" id="CHEBI:29105"/>
        <label>2</label>
    </ligand>
</feature>
<protein>
    <submittedName>
        <fullName evidence="9">M42 family metallopeptidase</fullName>
    </submittedName>
</protein>
<dbReference type="Proteomes" id="UP000306912">
    <property type="component" value="Unassembled WGS sequence"/>
</dbReference>
<evidence type="ECO:0000313" key="9">
    <source>
        <dbReference type="EMBL" id="TLG72924.1"/>
    </source>
</evidence>
<proteinExistence type="inferred from homology"/>
<keyword evidence="2" id="KW-0031">Aminopeptidase</keyword>
<feature type="binding site" evidence="8">
    <location>
        <position position="185"/>
    </location>
    <ligand>
        <name>Zn(2+)</name>
        <dbReference type="ChEBI" id="CHEBI:29105"/>
        <label>2</label>
    </ligand>
</feature>
<dbReference type="SUPFAM" id="SSF101821">
    <property type="entry name" value="Aminopeptidase/glucanase lid domain"/>
    <property type="match status" value="1"/>
</dbReference>
<comment type="caution">
    <text evidence="9">The sequence shown here is derived from an EMBL/GenBank/DDBJ whole genome shotgun (WGS) entry which is preliminary data.</text>
</comment>
<feature type="binding site" evidence="8">
    <location>
        <position position="239"/>
    </location>
    <ligand>
        <name>Zn(2+)</name>
        <dbReference type="ChEBI" id="CHEBI:29105"/>
        <label>1</label>
    </ligand>
</feature>
<dbReference type="PANTHER" id="PTHR32481:SF7">
    <property type="entry name" value="AMINOPEPTIDASE YHFE-RELATED"/>
    <property type="match status" value="1"/>
</dbReference>
<feature type="active site" description="Proton acceptor" evidence="7">
    <location>
        <position position="219"/>
    </location>
</feature>
<reference evidence="9 10" key="1">
    <citation type="submission" date="2019-05" db="EMBL/GenBank/DDBJ databases">
        <title>Culicoidintestinum kansasii gen. nov., sp. nov. from the gastrointestinal tract of the biting midge, Culicoides sonorensis.</title>
        <authorList>
            <person name="Neupane S."/>
            <person name="Ghosh A."/>
            <person name="Gunther S."/>
            <person name="Martin K."/>
            <person name="Zurek L."/>
        </authorList>
    </citation>
    <scope>NUCLEOTIDE SEQUENCE [LARGE SCALE GENOMIC DNA]</scope>
    <source>
        <strain evidence="9 10">CS-1</strain>
    </source>
</reference>
<sequence length="342" mass="37407">MFDKNYVYETAERLFTIDSPSGFTAQAMAEVAKIATEIGYELQYTNKGNGYIFVAGQNTAETVGLSAHIDTLGLMVRSITAEGMLKVTNIGGPLVPTLDGEYCKVYTREGKVYTGTILSEHPAIHVYPEAKTASRDIDHMLVRLDKQVHNKADVEALGIMSGDFVCYDAKLSITEDDFIKSRFIDDKISVVILLSLLRHFKINNMKPNKNLVCLFSTYEEVGHGMAALPMAIDELLSVDMGCIGLDLNCTEYDVSICAKDSSGPYDYAITSKFIALAKRDKLNYAVDIYPYYGSDTSAALSAGNDIRGGLIGPGVHASHGMERTHYKAVDATLQLLAAYLAE</sequence>
<dbReference type="InterPro" id="IPR051464">
    <property type="entry name" value="Peptidase_M42_aminopept"/>
</dbReference>
<comment type="cofactor">
    <cofactor evidence="8">
        <name>a divalent metal cation</name>
        <dbReference type="ChEBI" id="CHEBI:60240"/>
    </cofactor>
    <text evidence="8">Binds 2 divalent metal cations per subunit.</text>
</comment>